<dbReference type="GO" id="GO:0016491">
    <property type="term" value="F:oxidoreductase activity"/>
    <property type="evidence" value="ECO:0007669"/>
    <property type="project" value="UniProtKB-KW"/>
</dbReference>
<dbReference type="SUPFAM" id="SSF51735">
    <property type="entry name" value="NAD(P)-binding Rossmann-fold domains"/>
    <property type="match status" value="1"/>
</dbReference>
<gene>
    <name evidence="3" type="ORF">CLV88_107141</name>
</gene>
<dbReference type="OrthoDB" id="9793825at2"/>
<dbReference type="InterPro" id="IPR002347">
    <property type="entry name" value="SDR_fam"/>
</dbReference>
<dbReference type="InterPro" id="IPR020904">
    <property type="entry name" value="Sc_DH/Rdtase_CS"/>
</dbReference>
<dbReference type="Gene3D" id="3.40.50.720">
    <property type="entry name" value="NAD(P)-binding Rossmann-like Domain"/>
    <property type="match status" value="1"/>
</dbReference>
<name>A0A2P8FBY0_9RHOB</name>
<dbReference type="InterPro" id="IPR036291">
    <property type="entry name" value="NAD(P)-bd_dom_sf"/>
</dbReference>
<evidence type="ECO:0000256" key="1">
    <source>
        <dbReference type="ARBA" id="ARBA00006484"/>
    </source>
</evidence>
<reference evidence="3 4" key="1">
    <citation type="submission" date="2018-03" db="EMBL/GenBank/DDBJ databases">
        <title>Genomic Encyclopedia of Archaeal and Bacterial Type Strains, Phase II (KMG-II): from individual species to whole genera.</title>
        <authorList>
            <person name="Goeker M."/>
        </authorList>
    </citation>
    <scope>NUCLEOTIDE SEQUENCE [LARGE SCALE GENOMIC DNA]</scope>
    <source>
        <strain evidence="3 4">DSM 100673</strain>
    </source>
</reference>
<accession>A0A2P8FBY0</accession>
<keyword evidence="4" id="KW-1185">Reference proteome</keyword>
<evidence type="ECO:0000256" key="2">
    <source>
        <dbReference type="ARBA" id="ARBA00023002"/>
    </source>
</evidence>
<evidence type="ECO:0000313" key="3">
    <source>
        <dbReference type="EMBL" id="PSL19198.1"/>
    </source>
</evidence>
<comment type="similarity">
    <text evidence="1">Belongs to the short-chain dehydrogenases/reductases (SDR) family.</text>
</comment>
<dbReference type="CDD" id="cd05374">
    <property type="entry name" value="17beta-HSD-like_SDR_c"/>
    <property type="match status" value="1"/>
</dbReference>
<dbReference type="Proteomes" id="UP000240418">
    <property type="component" value="Unassembled WGS sequence"/>
</dbReference>
<comment type="caution">
    <text evidence="3">The sequence shown here is derived from an EMBL/GenBank/DDBJ whole genome shotgun (WGS) entry which is preliminary data.</text>
</comment>
<sequence>MTPKSILITGCSSGIGYDAARVLRKRGWRVFASCRKELDCERLRSEGFESVHIDYTDTASIQSGFAQVIEATGGTLDAVFNNGAHALSGAVEDVPTDGLRAIFEANFFGWHELTRLVLPVMRAQGSGRIIQCSSTLGITTIRWRGPYSATKHALEALSDTMRLELRDTDIHVVSIQPGPITTKFRENGIPRFEQWIDWEKSAQRSKYETDLIPRMHSDSKDSFELPVSAVSAKLVRALEAGHPKPKYMVTTATYLAAFLRRILPTRAIVAVSARF</sequence>
<proteinExistence type="inferred from homology"/>
<dbReference type="PROSITE" id="PS00061">
    <property type="entry name" value="ADH_SHORT"/>
    <property type="match status" value="1"/>
</dbReference>
<dbReference type="EMBL" id="PYGJ01000007">
    <property type="protein sequence ID" value="PSL19198.1"/>
    <property type="molecule type" value="Genomic_DNA"/>
</dbReference>
<protein>
    <submittedName>
        <fullName evidence="3">Short-subunit dehydrogenase</fullName>
    </submittedName>
</protein>
<evidence type="ECO:0000313" key="4">
    <source>
        <dbReference type="Proteomes" id="UP000240418"/>
    </source>
</evidence>
<organism evidence="3 4">
    <name type="scientific">Shimia abyssi</name>
    <dbReference type="NCBI Taxonomy" id="1662395"/>
    <lineage>
        <taxon>Bacteria</taxon>
        <taxon>Pseudomonadati</taxon>
        <taxon>Pseudomonadota</taxon>
        <taxon>Alphaproteobacteria</taxon>
        <taxon>Rhodobacterales</taxon>
        <taxon>Roseobacteraceae</taxon>
    </lineage>
</organism>
<keyword evidence="2" id="KW-0560">Oxidoreductase</keyword>
<dbReference type="PANTHER" id="PTHR44169">
    <property type="entry name" value="NADPH-DEPENDENT 1-ACYLDIHYDROXYACETONE PHOSPHATE REDUCTASE"/>
    <property type="match status" value="1"/>
</dbReference>
<dbReference type="AlphaFoldDB" id="A0A2P8FBY0"/>
<dbReference type="RefSeq" id="WP_106608809.1">
    <property type="nucleotide sequence ID" value="NZ_PYGJ01000007.1"/>
</dbReference>
<dbReference type="PANTHER" id="PTHR44169:SF6">
    <property type="entry name" value="NADPH-DEPENDENT 1-ACYLDIHYDROXYACETONE PHOSPHATE REDUCTASE"/>
    <property type="match status" value="1"/>
</dbReference>
<dbReference type="Pfam" id="PF00106">
    <property type="entry name" value="adh_short"/>
    <property type="match status" value="1"/>
</dbReference>
<dbReference type="PRINTS" id="PR00081">
    <property type="entry name" value="GDHRDH"/>
</dbReference>